<accession>A0A9P7IQH8</accession>
<organism evidence="1 2">
    <name type="scientific">Fusarium xylarioides</name>
    <dbReference type="NCBI Taxonomy" id="221167"/>
    <lineage>
        <taxon>Eukaryota</taxon>
        <taxon>Fungi</taxon>
        <taxon>Dikarya</taxon>
        <taxon>Ascomycota</taxon>
        <taxon>Pezizomycotina</taxon>
        <taxon>Sordariomycetes</taxon>
        <taxon>Hypocreomycetidae</taxon>
        <taxon>Hypocreales</taxon>
        <taxon>Nectriaceae</taxon>
        <taxon>Fusarium</taxon>
        <taxon>Fusarium fujikuroi species complex</taxon>
    </lineage>
</organism>
<proteinExistence type="predicted"/>
<gene>
    <name evidence="1" type="ORF">H9Q72_001549</name>
</gene>
<evidence type="ECO:0000313" key="1">
    <source>
        <dbReference type="EMBL" id="KAG5772143.1"/>
    </source>
</evidence>
<comment type="caution">
    <text evidence="1">The sequence shown here is derived from an EMBL/GenBank/DDBJ whole genome shotgun (WGS) entry which is preliminary data.</text>
</comment>
<dbReference type="EMBL" id="JADFTT010000027">
    <property type="protein sequence ID" value="KAG5772143.1"/>
    <property type="molecule type" value="Genomic_DNA"/>
</dbReference>
<dbReference type="AlphaFoldDB" id="A0A9P7IQH8"/>
<name>A0A9P7IQH8_9HYPO</name>
<dbReference type="Proteomes" id="UP000750502">
    <property type="component" value="Unassembled WGS sequence"/>
</dbReference>
<evidence type="ECO:0000313" key="2">
    <source>
        <dbReference type="Proteomes" id="UP000750502"/>
    </source>
</evidence>
<protein>
    <submittedName>
        <fullName evidence="1">Uncharacterized protein</fullName>
    </submittedName>
</protein>
<reference evidence="1" key="2">
    <citation type="submission" date="2020-10" db="EMBL/GenBank/DDBJ databases">
        <authorList>
            <person name="Peck L.D."/>
            <person name="Nowell R.W."/>
            <person name="Flood J."/>
            <person name="Ryan M.J."/>
            <person name="Barraclough T.G."/>
        </authorList>
    </citation>
    <scope>NUCLEOTIDE SEQUENCE</scope>
    <source>
        <strain evidence="1">IMI 127659i</strain>
    </source>
</reference>
<keyword evidence="2" id="KW-1185">Reference proteome</keyword>
<reference evidence="1" key="1">
    <citation type="journal article" date="2020" name="bioRxiv">
        <title>Historical genomics reveals the evolutionary mechanisms behind multiple outbreaks of the host-specific coffee wilt pathogen Fusarium xylarioides.</title>
        <authorList>
            <person name="Peck D."/>
            <person name="Nowell R.W."/>
            <person name="Flood J."/>
            <person name="Ryan M.J."/>
            <person name="Barraclough T.G."/>
        </authorList>
    </citation>
    <scope>NUCLEOTIDE SEQUENCE</scope>
    <source>
        <strain evidence="1">IMI 127659i</strain>
    </source>
</reference>
<dbReference type="OrthoDB" id="5100145at2759"/>
<sequence>MDTTSSTFPNPIMAIDGLLAGLIYLDNTRSSTTHVPNAELRDMAPWQCILDLRIEIKQYWDALTNITQTEDSPGLNSLLKSFPTPVQLYEAAIFTFRNISTGSKPESLENIFAICSLSYAASICSQRMGKPDIDSNFRDINIWRDSIGDPQNRQLFNDLIQRLWAGGGDITILSCPTEQTLPSASQPFNDPGYISLQSATMQDISLFDDFADPFWGGLVDVPGSLPGPNFQMTATTPGFPPTVFDTPEPPGQLSVGNLRQSAVMDILTSFISNCGDLMDILSGHGATTKGPLSDVSLEVKNFTQALRRHECFGDPSARGMLAVVDRFVDLNYFQNIDKVQDYIVIVGKKILPSGQIFAKVCKSVYSTGMAKIPSVKHRQIANRPQDPKL</sequence>